<protein>
    <submittedName>
        <fullName evidence="4">F-box protein PP2-B10-like</fullName>
    </submittedName>
</protein>
<reference evidence="2" key="1">
    <citation type="submission" date="2023-03" db="UniProtKB">
        <authorList>
            <consortium name="EnsemblPlants"/>
        </authorList>
    </citation>
    <scope>IDENTIFICATION</scope>
</reference>
<evidence type="ECO:0000313" key="2">
    <source>
        <dbReference type="EnsemblPlants" id="MELO3C017486.2.1"/>
    </source>
</evidence>
<dbReference type="Pfam" id="PF14299">
    <property type="entry name" value="PP2"/>
    <property type="match status" value="1"/>
</dbReference>
<dbReference type="AlphaFoldDB" id="A0A1S4DZJ1"/>
<dbReference type="GeneID" id="107991240"/>
<reference evidence="3" key="3">
    <citation type="submission" date="2025-05" db="UniProtKB">
        <authorList>
            <consortium name="RefSeq"/>
        </authorList>
    </citation>
    <scope>NUCLEOTIDE SEQUENCE [LARGE SCALE GENOMIC DNA]</scope>
</reference>
<sequence length="159" mass="18328">MGLRNWFGEVVVLLDICLLKVRGKISCRMLSPATTYAAYFVFKMKKRKYYGFNLDPVEAMSRVVGDECLVRIFVWTLTWIIAHLGCTSFYHGQSNQNMSEFEQPNWRSDGWFEIELGEFQTNGKEMMKLRSFLGRTIVVLSRNGLVVVGIDIRPKTSPT</sequence>
<dbReference type="Gramene" id="MELO3C017486.2.1">
    <property type="protein sequence ID" value="MELO3C017486.2.1"/>
    <property type="gene ID" value="MELO3C017486.2"/>
</dbReference>
<reference evidence="4" key="2">
    <citation type="submission" date="2025-04" db="UniProtKB">
        <authorList>
            <consortium name="RefSeq"/>
        </authorList>
    </citation>
    <scope>IDENTIFICATION</scope>
</reference>
<evidence type="ECO:0000256" key="1">
    <source>
        <dbReference type="SAM" id="SignalP"/>
    </source>
</evidence>
<dbReference type="PANTHER" id="PTHR32278">
    <property type="entry name" value="F-BOX DOMAIN-CONTAINING PROTEIN"/>
    <property type="match status" value="1"/>
</dbReference>
<gene>
    <name evidence="4" type="primary">LOC107991240</name>
    <name evidence="2" type="synonym">107991240</name>
</gene>
<organism evidence="3 4">
    <name type="scientific">Cucumis melo</name>
    <name type="common">Muskmelon</name>
    <dbReference type="NCBI Taxonomy" id="3656"/>
    <lineage>
        <taxon>Eukaryota</taxon>
        <taxon>Viridiplantae</taxon>
        <taxon>Streptophyta</taxon>
        <taxon>Embryophyta</taxon>
        <taxon>Tracheophyta</taxon>
        <taxon>Spermatophyta</taxon>
        <taxon>Magnoliopsida</taxon>
        <taxon>eudicotyledons</taxon>
        <taxon>Gunneridae</taxon>
        <taxon>Pentapetalae</taxon>
        <taxon>rosids</taxon>
        <taxon>fabids</taxon>
        <taxon>Cucurbitales</taxon>
        <taxon>Cucurbitaceae</taxon>
        <taxon>Benincaseae</taxon>
        <taxon>Cucumis</taxon>
    </lineage>
</organism>
<feature type="chain" id="PRO_5044565914" evidence="1">
    <location>
        <begin position="24"/>
        <end position="159"/>
    </location>
</feature>
<keyword evidence="1" id="KW-0732">Signal</keyword>
<proteinExistence type="predicted"/>
<feature type="signal peptide" evidence="1">
    <location>
        <begin position="1"/>
        <end position="23"/>
    </location>
</feature>
<evidence type="ECO:0000313" key="4">
    <source>
        <dbReference type="RefSeq" id="XP_016901386.1"/>
    </source>
</evidence>
<evidence type="ECO:0000313" key="3">
    <source>
        <dbReference type="Proteomes" id="UP001652600"/>
    </source>
</evidence>
<dbReference type="EnsemblPlants" id="MELO3C017486.2.1">
    <property type="protein sequence ID" value="MELO3C017486.2.1"/>
    <property type="gene ID" value="MELO3C017486.2"/>
</dbReference>
<dbReference type="Proteomes" id="UP001652600">
    <property type="component" value="Chromosome 2"/>
</dbReference>
<dbReference type="RefSeq" id="XP_016901386.1">
    <property type="nucleotide sequence ID" value="XM_017045897.1"/>
</dbReference>
<dbReference type="InterPro" id="IPR025886">
    <property type="entry name" value="PP2-like"/>
</dbReference>
<accession>A0A1S4DZJ1</accession>
<keyword evidence="3" id="KW-1185">Reference proteome</keyword>
<name>A0A1S4DZJ1_CUCME</name>
<dbReference type="OrthoDB" id="1918565at2759"/>
<dbReference type="PANTHER" id="PTHR32278:SF143">
    <property type="entry name" value="F-BOX PROTEIN PP2-B1"/>
    <property type="match status" value="1"/>
</dbReference>
<dbReference type="KEGG" id="cmo:107991240"/>
<dbReference type="InParanoid" id="A0A1S4DZJ1"/>